<dbReference type="EC" id="4.2.1.-" evidence="3"/>
<dbReference type="PANTHER" id="PTHR32022">
    <property type="entry name" value="D-GLUTAMATE CYCLASE, MITOCHONDRIAL"/>
    <property type="match status" value="1"/>
</dbReference>
<dbReference type="InterPro" id="IPR038021">
    <property type="entry name" value="Putative_hydro-lyase"/>
</dbReference>
<dbReference type="Gene3D" id="3.40.1640.10">
    <property type="entry name" value="PSTPO5379-like"/>
    <property type="match status" value="1"/>
</dbReference>
<dbReference type="RefSeq" id="WP_184241125.1">
    <property type="nucleotide sequence ID" value="NZ_JACHNA010000001.1"/>
</dbReference>
<comment type="caution">
    <text evidence="4">The sequence shown here is derived from an EMBL/GenBank/DDBJ whole genome shotgun (WGS) entry which is preliminary data.</text>
</comment>
<keyword evidence="5" id="KW-1185">Reference proteome</keyword>
<protein>
    <recommendedName>
        <fullName evidence="3">Putative hydro-lyase HDA30_000700</fullName>
        <ecNumber evidence="3">4.2.1.-</ecNumber>
    </recommendedName>
</protein>
<reference evidence="4 5" key="1">
    <citation type="submission" date="2020-08" db="EMBL/GenBank/DDBJ databases">
        <title>Sequencing the genomes of 1000 actinobacteria strains.</title>
        <authorList>
            <person name="Klenk H.-P."/>
        </authorList>
    </citation>
    <scope>NUCLEOTIDE SEQUENCE [LARGE SCALE GENOMIC DNA]</scope>
    <source>
        <strain evidence="4 5">DSM 23974</strain>
    </source>
</reference>
<proteinExistence type="inferred from homology"/>
<dbReference type="FunFam" id="3.30.2040.10:FF:000001">
    <property type="entry name" value="D-glutamate cyclase, mitochondrial"/>
    <property type="match status" value="1"/>
</dbReference>
<dbReference type="GO" id="GO:0016829">
    <property type="term" value="F:lyase activity"/>
    <property type="evidence" value="ECO:0007669"/>
    <property type="project" value="UniProtKB-KW"/>
</dbReference>
<dbReference type="PIRSF" id="PIRSF029755">
    <property type="entry name" value="UCP029755"/>
    <property type="match status" value="1"/>
</dbReference>
<dbReference type="NCBIfam" id="NF003969">
    <property type="entry name" value="PRK05463.1"/>
    <property type="match status" value="1"/>
</dbReference>
<dbReference type="AlphaFoldDB" id="A0A7W7GN76"/>
<dbReference type="SUPFAM" id="SSF160920">
    <property type="entry name" value="PSTPO5379-like"/>
    <property type="match status" value="1"/>
</dbReference>
<dbReference type="HAMAP" id="MF_01830">
    <property type="entry name" value="Hydro_lyase"/>
    <property type="match status" value="1"/>
</dbReference>
<sequence length="265" mass="28638">MDATTQLTDRSTATQVRAAFRAGHVRPSSGLVPGRTQANLVVLPKDWAFDMLLLAQRNPAPMPLLDVTDPGVVTTEWAPGADLRTDLPMYRIWREGRLVEEVCDASGHWSDDAVAFLIGCSFGFEAALQAAGVPVRNLDQGRNVAMYRTDRPLRAAGRMHGDLVVSMRPVPPELVARATTVSAAVPFAHGAPVHVGDPARLGIADLARPDYGDPTVLEDGDVPVFWPCGVTPQRALEESRPPWAITHAPGHMFVTDMPDGRSPQD</sequence>
<dbReference type="EMBL" id="JACHNA010000001">
    <property type="protein sequence ID" value="MBB4735192.1"/>
    <property type="molecule type" value="Genomic_DNA"/>
</dbReference>
<name>A0A7W7GN76_9MICC</name>
<dbReference type="Gene3D" id="3.30.2040.10">
    <property type="entry name" value="PSTPO5379-like domain"/>
    <property type="match status" value="1"/>
</dbReference>
<dbReference type="PANTHER" id="PTHR32022:SF10">
    <property type="entry name" value="D-GLUTAMATE CYCLASE, MITOCHONDRIAL"/>
    <property type="match status" value="1"/>
</dbReference>
<evidence type="ECO:0000256" key="1">
    <source>
        <dbReference type="ARBA" id="ARBA00007896"/>
    </source>
</evidence>
<evidence type="ECO:0000256" key="2">
    <source>
        <dbReference type="ARBA" id="ARBA00023239"/>
    </source>
</evidence>
<gene>
    <name evidence="4" type="ORF">HDA30_000700</name>
</gene>
<dbReference type="InterPro" id="IPR016938">
    <property type="entry name" value="UPF0317"/>
</dbReference>
<dbReference type="InterPro" id="IPR009906">
    <property type="entry name" value="D-Glu_cyclase"/>
</dbReference>
<evidence type="ECO:0000256" key="3">
    <source>
        <dbReference type="HAMAP-Rule" id="MF_01830"/>
    </source>
</evidence>
<keyword evidence="2 3" id="KW-0456">Lyase</keyword>
<evidence type="ECO:0000313" key="4">
    <source>
        <dbReference type="EMBL" id="MBB4735192.1"/>
    </source>
</evidence>
<comment type="similarity">
    <text evidence="1 3">Belongs to the D-glutamate cyclase family.</text>
</comment>
<dbReference type="Proteomes" id="UP000540191">
    <property type="component" value="Unassembled WGS sequence"/>
</dbReference>
<organism evidence="4 5">
    <name type="scientific">Micrococcus cohnii</name>
    <dbReference type="NCBI Taxonomy" id="993416"/>
    <lineage>
        <taxon>Bacteria</taxon>
        <taxon>Bacillati</taxon>
        <taxon>Actinomycetota</taxon>
        <taxon>Actinomycetes</taxon>
        <taxon>Micrococcales</taxon>
        <taxon>Micrococcaceae</taxon>
        <taxon>Micrococcus</taxon>
    </lineage>
</organism>
<dbReference type="Pfam" id="PF07286">
    <property type="entry name" value="D-Glu_cyclase"/>
    <property type="match status" value="1"/>
</dbReference>
<evidence type="ECO:0000313" key="5">
    <source>
        <dbReference type="Proteomes" id="UP000540191"/>
    </source>
</evidence>
<accession>A0A7W7GN76</accession>